<dbReference type="GO" id="GO:0004623">
    <property type="term" value="F:phospholipase A2 activity"/>
    <property type="evidence" value="ECO:0007669"/>
    <property type="project" value="InterPro"/>
</dbReference>
<evidence type="ECO:0000313" key="5">
    <source>
        <dbReference type="Proteomes" id="UP000762676"/>
    </source>
</evidence>
<feature type="domain" description="Phospholipase A2-like central" evidence="3">
    <location>
        <begin position="216"/>
        <end position="309"/>
    </location>
</feature>
<dbReference type="Proteomes" id="UP000762676">
    <property type="component" value="Unassembled WGS sequence"/>
</dbReference>
<gene>
    <name evidence="4" type="ORF">ElyMa_000875900</name>
</gene>
<feature type="region of interest" description="Disordered" evidence="1">
    <location>
        <begin position="1"/>
        <end position="22"/>
    </location>
</feature>
<dbReference type="InterPro" id="IPR016090">
    <property type="entry name" value="PLA2-like_dom"/>
</dbReference>
<dbReference type="Gene3D" id="1.20.90.10">
    <property type="entry name" value="Phospholipase A2 domain"/>
    <property type="match status" value="1"/>
</dbReference>
<evidence type="ECO:0000256" key="2">
    <source>
        <dbReference type="SAM" id="Phobius"/>
    </source>
</evidence>
<dbReference type="EMBL" id="BMAT01001802">
    <property type="protein sequence ID" value="GFR92781.1"/>
    <property type="molecule type" value="Genomic_DNA"/>
</dbReference>
<protein>
    <submittedName>
        <fullName evidence="4">Phospholipase A2</fullName>
    </submittedName>
</protein>
<sequence length="357" mass="39348">MSGASPMSFKDPHQRHSNSPHRLKRGTIRHLLNLDTTTAMAHSELVRANNHRLKTRPFCFTWCFIGFLLAFSRIPAPAFCLVYTDGDLAVLVRGDSAGNDSSCTVHDARNGFSLSPFLESTPTSEVMETDTTTVTAMALDCSNHTSTSPTAQVHRVNKRSLYEILNLIYPGGGVIVAVLAAVVVVLVVVAAAAAAVVVVVVVVIVVVLGLLFSLTFERTKWCGYNNIAKGPEDFGIFRRTDQCCQKHDSCDHFIPAKGRRYGIYNDSPFTISSCVCDIEFRKCLQDVNSFTSKAVEVFFFHIGNLKCVTAMNTSTVRGHQIRRAVLLPVKAIIQKKLPTSQKKPSTSTWTRFRTLFG</sequence>
<dbReference type="PANTHER" id="PTHR12253">
    <property type="entry name" value="RH14732P"/>
    <property type="match status" value="1"/>
</dbReference>
<feature type="transmembrane region" description="Helical" evidence="2">
    <location>
        <begin position="195"/>
        <end position="216"/>
    </location>
</feature>
<dbReference type="GO" id="GO:0050482">
    <property type="term" value="P:arachidonate secretion"/>
    <property type="evidence" value="ECO:0007669"/>
    <property type="project" value="InterPro"/>
</dbReference>
<comment type="caution">
    <text evidence="4">The sequence shown here is derived from an EMBL/GenBank/DDBJ whole genome shotgun (WGS) entry which is preliminary data.</text>
</comment>
<keyword evidence="5" id="KW-1185">Reference proteome</keyword>
<keyword evidence="2" id="KW-0472">Membrane</keyword>
<proteinExistence type="predicted"/>
<dbReference type="SUPFAM" id="SSF48619">
    <property type="entry name" value="Phospholipase A2, PLA2"/>
    <property type="match status" value="1"/>
</dbReference>
<evidence type="ECO:0000313" key="4">
    <source>
        <dbReference type="EMBL" id="GFR92781.1"/>
    </source>
</evidence>
<feature type="compositionally biased region" description="Basic residues" evidence="1">
    <location>
        <begin position="13"/>
        <end position="22"/>
    </location>
</feature>
<feature type="transmembrane region" description="Helical" evidence="2">
    <location>
        <begin position="167"/>
        <end position="189"/>
    </location>
</feature>
<keyword evidence="2" id="KW-0812">Transmembrane</keyword>
<keyword evidence="2" id="KW-1133">Transmembrane helix</keyword>
<dbReference type="GO" id="GO:0006644">
    <property type="term" value="P:phospholipid metabolic process"/>
    <property type="evidence" value="ECO:0007669"/>
    <property type="project" value="InterPro"/>
</dbReference>
<accession>A0AAV4H7T1</accession>
<organism evidence="4 5">
    <name type="scientific">Elysia marginata</name>
    <dbReference type="NCBI Taxonomy" id="1093978"/>
    <lineage>
        <taxon>Eukaryota</taxon>
        <taxon>Metazoa</taxon>
        <taxon>Spiralia</taxon>
        <taxon>Lophotrochozoa</taxon>
        <taxon>Mollusca</taxon>
        <taxon>Gastropoda</taxon>
        <taxon>Heterobranchia</taxon>
        <taxon>Euthyneura</taxon>
        <taxon>Panpulmonata</taxon>
        <taxon>Sacoglossa</taxon>
        <taxon>Placobranchoidea</taxon>
        <taxon>Plakobranchidae</taxon>
        <taxon>Elysia</taxon>
    </lineage>
</organism>
<dbReference type="Pfam" id="PF05826">
    <property type="entry name" value="Phospholip_A2_2"/>
    <property type="match status" value="1"/>
</dbReference>
<evidence type="ECO:0000256" key="1">
    <source>
        <dbReference type="SAM" id="MobiDB-lite"/>
    </source>
</evidence>
<name>A0AAV4H7T1_9GAST</name>
<reference evidence="4 5" key="1">
    <citation type="journal article" date="2021" name="Elife">
        <title>Chloroplast acquisition without the gene transfer in kleptoplastic sea slugs, Plakobranchus ocellatus.</title>
        <authorList>
            <person name="Maeda T."/>
            <person name="Takahashi S."/>
            <person name="Yoshida T."/>
            <person name="Shimamura S."/>
            <person name="Takaki Y."/>
            <person name="Nagai Y."/>
            <person name="Toyoda A."/>
            <person name="Suzuki Y."/>
            <person name="Arimoto A."/>
            <person name="Ishii H."/>
            <person name="Satoh N."/>
            <person name="Nishiyama T."/>
            <person name="Hasebe M."/>
            <person name="Maruyama T."/>
            <person name="Minagawa J."/>
            <person name="Obokata J."/>
            <person name="Shigenobu S."/>
        </authorList>
    </citation>
    <scope>NUCLEOTIDE SEQUENCE [LARGE SCALE GENOMIC DNA]</scope>
</reference>
<dbReference type="AlphaFoldDB" id="A0AAV4H7T1"/>
<dbReference type="InterPro" id="IPR036444">
    <property type="entry name" value="PLipase_A2_dom_sf"/>
</dbReference>
<evidence type="ECO:0000259" key="3">
    <source>
        <dbReference type="Pfam" id="PF05826"/>
    </source>
</evidence>